<organism evidence="4 5">
    <name type="scientific">Qipengyuania algicida</name>
    <dbReference type="NCBI Taxonomy" id="1836209"/>
    <lineage>
        <taxon>Bacteria</taxon>
        <taxon>Pseudomonadati</taxon>
        <taxon>Pseudomonadota</taxon>
        <taxon>Alphaproteobacteria</taxon>
        <taxon>Sphingomonadales</taxon>
        <taxon>Erythrobacteraceae</taxon>
        <taxon>Qipengyuania</taxon>
    </lineage>
</organism>
<dbReference type="GO" id="GO:0015562">
    <property type="term" value="F:efflux transmembrane transporter activity"/>
    <property type="evidence" value="ECO:0007669"/>
    <property type="project" value="InterPro"/>
</dbReference>
<comment type="similarity">
    <text evidence="1 2">Belongs to the outer membrane factor (OMF) (TC 1.B.17) family.</text>
</comment>
<dbReference type="SUPFAM" id="SSF56954">
    <property type="entry name" value="Outer membrane efflux proteins (OEP)"/>
    <property type="match status" value="1"/>
</dbReference>
<dbReference type="Proteomes" id="UP000439780">
    <property type="component" value="Unassembled WGS sequence"/>
</dbReference>
<keyword evidence="2" id="KW-0449">Lipoprotein</keyword>
<evidence type="ECO:0000256" key="1">
    <source>
        <dbReference type="ARBA" id="ARBA00007613"/>
    </source>
</evidence>
<protein>
    <submittedName>
        <fullName evidence="4">Efflux transporter outer membrane subunit</fullName>
    </submittedName>
</protein>
<dbReference type="PANTHER" id="PTHR30203:SF32">
    <property type="entry name" value="CATION EFFLUX SYSTEM PROTEIN CUSC"/>
    <property type="match status" value="1"/>
</dbReference>
<keyword evidence="2" id="KW-1134">Transmembrane beta strand</keyword>
<comment type="caution">
    <text evidence="4">The sequence shown here is derived from an EMBL/GenBank/DDBJ whole genome shotgun (WGS) entry which is preliminary data.</text>
</comment>
<sequence length="487" mass="51086">MMFRRAAALLASVSLTACSLAPKTVLPPPPVPASWPVGDAYLARSEAKLPVVSYTEVFRDRRLQQLIGQALINNRDLRVAAANIVAARAQVRATRAQQFPQIGVTGSVTRTENGSGTTAPTTGTGSTAGRSGSYTLYSVQGGVSSYALDFFGQYANATKAQRDQAIATEAAARTVRLTLVADIATAWATYAADKDLLALAQATADNAQQAVKLTRARFEGGIAPRTDLSQAEQILASAQDNIALQTTALAKDVNLLRLLVGGPVEETLLPDSLSGIADSFVPLPAGLSSDVLLRRPDVIEAEYQLRAANANIGVARAKLFPSISLTGLLGFASTALADLFTGDAFKLTAGADASYSIFDAGGKRADVVVSEAQRDAALATYEKAIQTAFREVSDSLATQGTIGERLRANTANANAAATTAKLTDARYKNGIDSFLDSLVAQRSLYSARQSQVSVELASILNRVTLYQVLGGDQLARVSQTTAPSPGE</sequence>
<comment type="subcellular location">
    <subcellularLocation>
        <location evidence="2">Cell membrane</location>
        <topology evidence="2">Lipid-anchor</topology>
    </subcellularLocation>
</comment>
<dbReference type="OrthoDB" id="7181739at2"/>
<feature type="signal peptide" evidence="2">
    <location>
        <begin position="1"/>
        <end position="17"/>
    </location>
</feature>
<dbReference type="RefSeq" id="WP_160751927.1">
    <property type="nucleotide sequence ID" value="NZ_WTYA01000001.1"/>
</dbReference>
<dbReference type="PANTHER" id="PTHR30203">
    <property type="entry name" value="OUTER MEMBRANE CATION EFFLUX PROTEIN"/>
    <property type="match status" value="1"/>
</dbReference>
<feature type="region of interest" description="Disordered" evidence="3">
    <location>
        <begin position="106"/>
        <end position="127"/>
    </location>
</feature>
<dbReference type="EMBL" id="WTYA01000001">
    <property type="protein sequence ID" value="MXP27657.1"/>
    <property type="molecule type" value="Genomic_DNA"/>
</dbReference>
<dbReference type="Gene3D" id="1.20.1600.10">
    <property type="entry name" value="Outer membrane efflux proteins (OEP)"/>
    <property type="match status" value="1"/>
</dbReference>
<keyword evidence="2" id="KW-0564">Palmitate</keyword>
<dbReference type="InterPro" id="IPR003423">
    <property type="entry name" value="OMP_efflux"/>
</dbReference>
<dbReference type="Pfam" id="PF02321">
    <property type="entry name" value="OEP"/>
    <property type="match status" value="2"/>
</dbReference>
<evidence type="ECO:0000256" key="3">
    <source>
        <dbReference type="SAM" id="MobiDB-lite"/>
    </source>
</evidence>
<gene>
    <name evidence="4" type="ORF">GRI58_02325</name>
</gene>
<evidence type="ECO:0000256" key="2">
    <source>
        <dbReference type="RuleBase" id="RU362097"/>
    </source>
</evidence>
<accession>A0A845ADU0</accession>
<proteinExistence type="inferred from homology"/>
<dbReference type="PROSITE" id="PS51257">
    <property type="entry name" value="PROKAR_LIPOPROTEIN"/>
    <property type="match status" value="1"/>
</dbReference>
<keyword evidence="2" id="KW-0472">Membrane</keyword>
<name>A0A845ADU0_9SPHN</name>
<evidence type="ECO:0000313" key="5">
    <source>
        <dbReference type="Proteomes" id="UP000439780"/>
    </source>
</evidence>
<reference evidence="4 5" key="1">
    <citation type="submission" date="2019-12" db="EMBL/GenBank/DDBJ databases">
        <title>Genomic-based taxomic classification of the family Erythrobacteraceae.</title>
        <authorList>
            <person name="Xu L."/>
        </authorList>
    </citation>
    <scope>NUCLEOTIDE SEQUENCE [LARGE SCALE GENOMIC DNA]</scope>
    <source>
        <strain evidence="4 5">KEMB 9005-328</strain>
    </source>
</reference>
<dbReference type="InterPro" id="IPR010131">
    <property type="entry name" value="MdtP/NodT-like"/>
</dbReference>
<dbReference type="NCBIfam" id="TIGR01845">
    <property type="entry name" value="outer_NodT"/>
    <property type="match status" value="1"/>
</dbReference>
<dbReference type="Gene3D" id="2.20.200.10">
    <property type="entry name" value="Outer membrane efflux proteins (OEP)"/>
    <property type="match status" value="1"/>
</dbReference>
<evidence type="ECO:0000313" key="4">
    <source>
        <dbReference type="EMBL" id="MXP27657.1"/>
    </source>
</evidence>
<dbReference type="AlphaFoldDB" id="A0A845ADU0"/>
<keyword evidence="5" id="KW-1185">Reference proteome</keyword>
<feature type="chain" id="PRO_5033112089" evidence="2">
    <location>
        <begin position="18"/>
        <end position="487"/>
    </location>
</feature>
<feature type="compositionally biased region" description="Low complexity" evidence="3">
    <location>
        <begin position="114"/>
        <end position="127"/>
    </location>
</feature>
<keyword evidence="2" id="KW-0732">Signal</keyword>
<keyword evidence="2" id="KW-0812">Transmembrane</keyword>
<dbReference type="GO" id="GO:0005886">
    <property type="term" value="C:plasma membrane"/>
    <property type="evidence" value="ECO:0007669"/>
    <property type="project" value="UniProtKB-SubCell"/>
</dbReference>